<dbReference type="Pfam" id="PF07973">
    <property type="entry name" value="tRNA_SAD"/>
    <property type="match status" value="1"/>
</dbReference>
<dbReference type="RefSeq" id="WP_094409929.1">
    <property type="nucleotide sequence ID" value="NZ_BMJZ01000005.1"/>
</dbReference>
<keyword evidence="4" id="KW-0479">Metal-binding</keyword>
<dbReference type="GO" id="GO:0004813">
    <property type="term" value="F:alanine-tRNA ligase activity"/>
    <property type="evidence" value="ECO:0007669"/>
    <property type="project" value="InterPro"/>
</dbReference>
<dbReference type="PANTHER" id="PTHR43462:SF1">
    <property type="entry name" value="ALANYL-TRNA EDITING PROTEIN AARSD1"/>
    <property type="match status" value="1"/>
</dbReference>
<keyword evidence="5" id="KW-0862">Zinc</keyword>
<evidence type="ECO:0000256" key="4">
    <source>
        <dbReference type="ARBA" id="ARBA00022723"/>
    </source>
</evidence>
<evidence type="ECO:0000256" key="3">
    <source>
        <dbReference type="ARBA" id="ARBA00017959"/>
    </source>
</evidence>
<evidence type="ECO:0000259" key="7">
    <source>
        <dbReference type="PROSITE" id="PS50860"/>
    </source>
</evidence>
<dbReference type="Proteomes" id="UP000216361">
    <property type="component" value="Unassembled WGS sequence"/>
</dbReference>
<dbReference type="InterPro" id="IPR009000">
    <property type="entry name" value="Transl_B-barrel_sf"/>
</dbReference>
<feature type="domain" description="Alanyl-transfer RNA synthetases family profile" evidence="7">
    <location>
        <begin position="1"/>
        <end position="250"/>
    </location>
</feature>
<dbReference type="SUPFAM" id="SSF50447">
    <property type="entry name" value="Translation proteins"/>
    <property type="match status" value="1"/>
</dbReference>
<reference evidence="8 9" key="1">
    <citation type="submission" date="2017-07" db="EMBL/GenBank/DDBJ databases">
        <title>Elstera cyanobacteriorum sp. nov., a novel bacterium isolated from cyanobacterial aggregates in a eutrophic lake.</title>
        <authorList>
            <person name="Cai H."/>
        </authorList>
    </citation>
    <scope>NUCLEOTIDE SEQUENCE [LARGE SCALE GENOMIC DNA]</scope>
    <source>
        <strain evidence="8 9">TH019</strain>
    </source>
</reference>
<organism evidence="8 9">
    <name type="scientific">Elstera cyanobacteriorum</name>
    <dbReference type="NCBI Taxonomy" id="2022747"/>
    <lineage>
        <taxon>Bacteria</taxon>
        <taxon>Pseudomonadati</taxon>
        <taxon>Pseudomonadota</taxon>
        <taxon>Alphaproteobacteria</taxon>
        <taxon>Rhodospirillales</taxon>
        <taxon>Rhodospirillaceae</taxon>
        <taxon>Elstera</taxon>
    </lineage>
</organism>
<dbReference type="EMBL" id="NOXS01000034">
    <property type="protein sequence ID" value="OYQ17309.1"/>
    <property type="molecule type" value="Genomic_DNA"/>
</dbReference>
<dbReference type="InterPro" id="IPR018164">
    <property type="entry name" value="Ala-tRNA-synth_IIc_N"/>
</dbReference>
<evidence type="ECO:0000256" key="6">
    <source>
        <dbReference type="ARBA" id="ARBA00032577"/>
    </source>
</evidence>
<dbReference type="Gene3D" id="2.40.30.130">
    <property type="match status" value="1"/>
</dbReference>
<evidence type="ECO:0000313" key="8">
    <source>
        <dbReference type="EMBL" id="OYQ17309.1"/>
    </source>
</evidence>
<evidence type="ECO:0000256" key="2">
    <source>
        <dbReference type="ARBA" id="ARBA00004496"/>
    </source>
</evidence>
<comment type="cofactor">
    <cofactor evidence="1">
        <name>Zn(2+)</name>
        <dbReference type="ChEBI" id="CHEBI:29105"/>
    </cofactor>
</comment>
<dbReference type="AlphaFoldDB" id="A0A255XK09"/>
<name>A0A255XK09_9PROT</name>
<comment type="subcellular location">
    <subcellularLocation>
        <location evidence="2">Cytoplasm</location>
    </subcellularLocation>
</comment>
<proteinExistence type="predicted"/>
<dbReference type="PROSITE" id="PS50860">
    <property type="entry name" value="AA_TRNA_LIGASE_II_ALA"/>
    <property type="match status" value="1"/>
</dbReference>
<dbReference type="Gene3D" id="3.30.980.10">
    <property type="entry name" value="Threonyl-trna Synthetase, Chain A, domain 2"/>
    <property type="match status" value="1"/>
</dbReference>
<keyword evidence="8" id="KW-0378">Hydrolase</keyword>
<protein>
    <recommendedName>
        <fullName evidence="3">Alanine--tRNA ligase</fullName>
    </recommendedName>
    <alternativeName>
        <fullName evidence="6">Alanyl-tRNA synthetase</fullName>
    </alternativeName>
</protein>
<keyword evidence="9" id="KW-1185">Reference proteome</keyword>
<evidence type="ECO:0000256" key="5">
    <source>
        <dbReference type="ARBA" id="ARBA00022833"/>
    </source>
</evidence>
<dbReference type="Pfam" id="PF01411">
    <property type="entry name" value="tRNA-synt_2c"/>
    <property type="match status" value="1"/>
</dbReference>
<dbReference type="GO" id="GO:0046872">
    <property type="term" value="F:metal ion binding"/>
    <property type="evidence" value="ECO:0007669"/>
    <property type="project" value="UniProtKB-KW"/>
</dbReference>
<dbReference type="GO" id="GO:0003676">
    <property type="term" value="F:nucleic acid binding"/>
    <property type="evidence" value="ECO:0007669"/>
    <property type="project" value="InterPro"/>
</dbReference>
<dbReference type="GO" id="GO:0005524">
    <property type="term" value="F:ATP binding"/>
    <property type="evidence" value="ECO:0007669"/>
    <property type="project" value="InterPro"/>
</dbReference>
<dbReference type="GO" id="GO:0006419">
    <property type="term" value="P:alanyl-tRNA aminoacylation"/>
    <property type="evidence" value="ECO:0007669"/>
    <property type="project" value="InterPro"/>
</dbReference>
<dbReference type="InterPro" id="IPR051335">
    <property type="entry name" value="Alanyl-tRNA_Editing_Enzymes"/>
</dbReference>
<comment type="caution">
    <text evidence="8">The sequence shown here is derived from an EMBL/GenBank/DDBJ whole genome shotgun (WGS) entry which is preliminary data.</text>
</comment>
<dbReference type="InterPro" id="IPR018163">
    <property type="entry name" value="Thr/Ala-tRNA-synth_IIc_edit"/>
</dbReference>
<accession>A0A255XK09</accession>
<dbReference type="PANTHER" id="PTHR43462">
    <property type="entry name" value="ALANYL-TRNA EDITING PROTEIN"/>
    <property type="match status" value="1"/>
</dbReference>
<sequence length="250" mass="26270">MTETLTAAVPATEDLFRADAYAVTTTATVLAVLAGEAGAEIILDRTLFYPMGGGQPGDTGVILAPDGTECVITDTRKGIQPGTIAHRAASAGTLAPGQTVTLRLDWPRRHKLMRMHTCLHLLSAVIPAGVTGGQVGEDKGRLDFDIGELVLDRDAIEAQLNALIAADHPVGQRAITDAELDANPGLVKTMSVQPPRGAGIVRLIEIPGVDLQPCGGTHVARTGEIGPVRIEKIENKGKRNRRVVLAFAEG</sequence>
<dbReference type="InterPro" id="IPR012947">
    <property type="entry name" value="tRNA_SAD"/>
</dbReference>
<gene>
    <name evidence="8" type="ORF">CHR90_15185</name>
</gene>
<dbReference type="GO" id="GO:0005737">
    <property type="term" value="C:cytoplasm"/>
    <property type="evidence" value="ECO:0007669"/>
    <property type="project" value="UniProtKB-SubCell"/>
</dbReference>
<dbReference type="SUPFAM" id="SSF55186">
    <property type="entry name" value="ThrRS/AlaRS common domain"/>
    <property type="match status" value="1"/>
</dbReference>
<evidence type="ECO:0000313" key="9">
    <source>
        <dbReference type="Proteomes" id="UP000216361"/>
    </source>
</evidence>
<dbReference type="InterPro" id="IPR018165">
    <property type="entry name" value="Ala-tRNA-synth_IIc_core"/>
</dbReference>
<dbReference type="GO" id="GO:0002161">
    <property type="term" value="F:aminoacyl-tRNA deacylase activity"/>
    <property type="evidence" value="ECO:0007669"/>
    <property type="project" value="UniProtKB-ARBA"/>
</dbReference>
<dbReference type="OrthoDB" id="9812949at2"/>
<dbReference type="SMART" id="SM00863">
    <property type="entry name" value="tRNA_SAD"/>
    <property type="match status" value="1"/>
</dbReference>
<evidence type="ECO:0000256" key="1">
    <source>
        <dbReference type="ARBA" id="ARBA00001947"/>
    </source>
</evidence>